<evidence type="ECO:0000313" key="1">
    <source>
        <dbReference type="EMBL" id="CAB3984044.1"/>
    </source>
</evidence>
<dbReference type="Proteomes" id="UP001152795">
    <property type="component" value="Unassembled WGS sequence"/>
</dbReference>
<protein>
    <submittedName>
        <fullName evidence="1">Uncharacterized protein</fullName>
    </submittedName>
</protein>
<dbReference type="EMBL" id="CACRXK020000688">
    <property type="protein sequence ID" value="CAB3984044.1"/>
    <property type="molecule type" value="Genomic_DNA"/>
</dbReference>
<accession>A0A6S7FV78</accession>
<reference evidence="1" key="1">
    <citation type="submission" date="2020-04" db="EMBL/GenBank/DDBJ databases">
        <authorList>
            <person name="Alioto T."/>
            <person name="Alioto T."/>
            <person name="Gomez Garrido J."/>
        </authorList>
    </citation>
    <scope>NUCLEOTIDE SEQUENCE</scope>
    <source>
        <strain evidence="1">A484AB</strain>
    </source>
</reference>
<dbReference type="OrthoDB" id="10645028at2759"/>
<evidence type="ECO:0000313" key="2">
    <source>
        <dbReference type="Proteomes" id="UP001152795"/>
    </source>
</evidence>
<comment type="caution">
    <text evidence="1">The sequence shown here is derived from an EMBL/GenBank/DDBJ whole genome shotgun (WGS) entry which is preliminary data.</text>
</comment>
<name>A0A6S7FV78_PARCT</name>
<proteinExistence type="predicted"/>
<sequence>MTSSCYLTAAVFLMCCSTTTVAQESSTFQPGNKTVIGTTLNPTTTFAQESSTFQPGHNTSVGSNSTSCKNLRVDKSKIDEVLSKQGSSTMTNIVNIKISIVPGKKPPYLQELELPWASEFGRTIIHLVRRARDSWIFNSPIFTFMLEVGTEEVDIQITEETDGCLPSKKQKTDWIFDSLLHQLSHNLDKRFFKLCRIKDESIHYASYNCCRIAGERNLTICAEYSSAVVKWALPIVIFVFLISFFMILPFVLQYIIRYPTTEFYKTSESHMSLSSLASKVFFEGCGLVKSFFRRCVFAGFASVAFVSSGHSLLQWVFIEWLIVFVFVNDIQMTNEKGKEECIKKREAECAKTCEHKSTDECKQKCIKECEDKCTRPQWDTNIIKGFTLPFWLLFSYITCIINSDCIKRCKNSERRKNCESCESFCAAWCCDCANFFLDSLKCLCMCFIFSVFLALYVVLVALCLLKFCFIDLIFHFVWPHHRPAKCFVPNFVVLLLRLVTLVICVLFTGTIFIFALSVVVGLTLNAEYFNPFIAPILTMIIYLFLEELEVFCRSKMLATQNVNYRSL</sequence>
<keyword evidence="2" id="KW-1185">Reference proteome</keyword>
<dbReference type="AlphaFoldDB" id="A0A6S7FV78"/>
<organism evidence="1 2">
    <name type="scientific">Paramuricea clavata</name>
    <name type="common">Red gorgonian</name>
    <name type="synonym">Violescent sea-whip</name>
    <dbReference type="NCBI Taxonomy" id="317549"/>
    <lineage>
        <taxon>Eukaryota</taxon>
        <taxon>Metazoa</taxon>
        <taxon>Cnidaria</taxon>
        <taxon>Anthozoa</taxon>
        <taxon>Octocorallia</taxon>
        <taxon>Malacalcyonacea</taxon>
        <taxon>Plexauridae</taxon>
        <taxon>Paramuricea</taxon>
    </lineage>
</organism>
<gene>
    <name evidence="1" type="ORF">PACLA_8A004631</name>
</gene>